<dbReference type="EMBL" id="JAPFFF010000004">
    <property type="protein sequence ID" value="KAK8891993.1"/>
    <property type="molecule type" value="Genomic_DNA"/>
</dbReference>
<protein>
    <recommendedName>
        <fullName evidence="4">Viral A-type inclusion protein</fullName>
    </recommendedName>
</protein>
<evidence type="ECO:0008006" key="4">
    <source>
        <dbReference type="Google" id="ProtNLM"/>
    </source>
</evidence>
<feature type="coiled-coil region" evidence="1">
    <location>
        <begin position="251"/>
        <end position="365"/>
    </location>
</feature>
<accession>A0ABR2KME1</accession>
<evidence type="ECO:0000256" key="1">
    <source>
        <dbReference type="SAM" id="Coils"/>
    </source>
</evidence>
<evidence type="ECO:0000313" key="3">
    <source>
        <dbReference type="Proteomes" id="UP001470230"/>
    </source>
</evidence>
<organism evidence="2 3">
    <name type="scientific">Tritrichomonas musculus</name>
    <dbReference type="NCBI Taxonomy" id="1915356"/>
    <lineage>
        <taxon>Eukaryota</taxon>
        <taxon>Metamonada</taxon>
        <taxon>Parabasalia</taxon>
        <taxon>Tritrichomonadida</taxon>
        <taxon>Tritrichomonadidae</taxon>
        <taxon>Tritrichomonas</taxon>
    </lineage>
</organism>
<keyword evidence="3" id="KW-1185">Reference proteome</keyword>
<evidence type="ECO:0000313" key="2">
    <source>
        <dbReference type="EMBL" id="KAK8891993.1"/>
    </source>
</evidence>
<comment type="caution">
    <text evidence="2">The sequence shown here is derived from an EMBL/GenBank/DDBJ whole genome shotgun (WGS) entry which is preliminary data.</text>
</comment>
<sequence length="967" mass="111942">MEEDIDDNFSFGEEEEEETKQIVSYKTLTDFFNQNFEYLPRKFDELLSTTPKLLKLANLMLDLLKSGMDSPLTKDSIEKIELCIRSLLQFNDFNDVAETKMSEKSDNDESDQEKLELMETNEQLQNDLIDMKTKIFSLQHEIKQNQNRISSLKAEIEESATDRARLSKQNLQQKQDFNKELQNQKNQFNDISEKYNDAIAQLKLKSGIEDGLRSQLQMAHAEADGYAKQSEKLSNLLNEKKDKIYKLKIDLKKADIKVSELQTQLSNAQNALQANNSSLASTSQNTSSDNQKTMNQIQLNAKIENLNHQIQLLKDTLKLRETHIESLNKQIQDKDQLLDQSNAKTKEIQDEMDQYKQAVEAGNDKIKKNDEILRSRAVELTQNRDILNKVSELLSASYNVGNLSNIPDIIEDLLSQQTISTVPPQVLSIVDSLTRFISQYLLNDKVDPKILIEPCPTIMNDRKLLNEITKQISEIKETMEQEYGNQFDQYKMFDSLLSAKEHFTEDSSNCEFAALTVLCSANEKLRRLYIAQKKKLEKFNKIFPIESLDEIRRLFNQYSKTSQLYYRQCFDDNNQLLSSFVDNTTDLLSRLRSQVIPSIQKNCEVLELPELVVDTIRELNETLEKEANETSQSFIQQQQDLKETLDNTKNQLETTKFQKNHAEKQNKKLIARVNELSEINKSLQNRLDDALQTRNNLESTYTSVKDLNADQEEKIRSLKLERDKLQDALDHSQKSSQARCDALVAAEREVHNTEMQRTQQMFEEEKKHLTEEMDKREQRYKQQKKKDREMIAFLEKKVKDAQQNISSSSAFASSASSVVNGNAPSESGDDDFVSDLIKELKRCIQVSSWSRQKILTAVRKIVDKLIVSTTDEQWRNWGVSVLDLEDKTTKSSVIRKEIEKLVSNAKNTELKNEILLYEKKVLSEFEKQKFNRDNQDYSMAGISRAILFIAIAKKIMKTKMKPRKSYI</sequence>
<gene>
    <name evidence="2" type="ORF">M9Y10_029215</name>
</gene>
<name>A0ABR2KME1_9EUKA</name>
<dbReference type="Proteomes" id="UP001470230">
    <property type="component" value="Unassembled WGS sequence"/>
</dbReference>
<proteinExistence type="predicted"/>
<keyword evidence="1" id="KW-0175">Coiled coil</keyword>
<reference evidence="2 3" key="1">
    <citation type="submission" date="2024-04" db="EMBL/GenBank/DDBJ databases">
        <title>Tritrichomonas musculus Genome.</title>
        <authorList>
            <person name="Alves-Ferreira E."/>
            <person name="Grigg M."/>
            <person name="Lorenzi H."/>
            <person name="Galac M."/>
        </authorList>
    </citation>
    <scope>NUCLEOTIDE SEQUENCE [LARGE SCALE GENOMIC DNA]</scope>
    <source>
        <strain evidence="2 3">EAF2021</strain>
    </source>
</reference>
<feature type="coiled-coil region" evidence="1">
    <location>
        <begin position="107"/>
        <end position="201"/>
    </location>
</feature>
<feature type="coiled-coil region" evidence="1">
    <location>
        <begin position="613"/>
        <end position="804"/>
    </location>
</feature>